<evidence type="ECO:0000256" key="5">
    <source>
        <dbReference type="ARBA" id="ARBA00023136"/>
    </source>
</evidence>
<evidence type="ECO:0000313" key="9">
    <source>
        <dbReference type="Proteomes" id="UP001165080"/>
    </source>
</evidence>
<gene>
    <name evidence="8" type="primary">PLEST005488</name>
    <name evidence="8" type="ORF">PLESTB_001335400</name>
</gene>
<dbReference type="GO" id="GO:0006886">
    <property type="term" value="P:intracellular protein transport"/>
    <property type="evidence" value="ECO:0007669"/>
    <property type="project" value="TreeGrafter"/>
</dbReference>
<comment type="subcellular location">
    <subcellularLocation>
        <location evidence="1">Membrane</location>
        <topology evidence="1">Peripheral membrane protein</topology>
    </subcellularLocation>
</comment>
<evidence type="ECO:0000313" key="8">
    <source>
        <dbReference type="EMBL" id="GLC58226.1"/>
    </source>
</evidence>
<organism evidence="8 9">
    <name type="scientific">Pleodorina starrii</name>
    <dbReference type="NCBI Taxonomy" id="330485"/>
    <lineage>
        <taxon>Eukaryota</taxon>
        <taxon>Viridiplantae</taxon>
        <taxon>Chlorophyta</taxon>
        <taxon>core chlorophytes</taxon>
        <taxon>Chlorophyceae</taxon>
        <taxon>CS clade</taxon>
        <taxon>Chlamydomonadales</taxon>
        <taxon>Volvocaceae</taxon>
        <taxon>Pleodorina</taxon>
    </lineage>
</organism>
<dbReference type="InterPro" id="IPR042491">
    <property type="entry name" value="Vps35_C"/>
</dbReference>
<dbReference type="PIRSF" id="PIRSF009375">
    <property type="entry name" value="Retromer_Vps35"/>
    <property type="match status" value="1"/>
</dbReference>
<feature type="compositionally biased region" description="Low complexity" evidence="7">
    <location>
        <begin position="466"/>
        <end position="481"/>
    </location>
</feature>
<reference evidence="8 9" key="1">
    <citation type="journal article" date="2023" name="Commun. Biol.">
        <title>Reorganization of the ancestral sex-determining regions during the evolution of trioecy in Pleodorina starrii.</title>
        <authorList>
            <person name="Takahashi K."/>
            <person name="Suzuki S."/>
            <person name="Kawai-Toyooka H."/>
            <person name="Yamamoto K."/>
            <person name="Hamaji T."/>
            <person name="Ootsuki R."/>
            <person name="Yamaguchi H."/>
            <person name="Kawachi M."/>
            <person name="Higashiyama T."/>
            <person name="Nozaki H."/>
        </authorList>
    </citation>
    <scope>NUCLEOTIDE SEQUENCE [LARGE SCALE GENOMIC DNA]</scope>
    <source>
        <strain evidence="8 9">NIES-4479</strain>
    </source>
</reference>
<dbReference type="Pfam" id="PF03635">
    <property type="entry name" value="Vps35"/>
    <property type="match status" value="1"/>
</dbReference>
<comment type="similarity">
    <text evidence="2 6">Belongs to the VPS35 family.</text>
</comment>
<evidence type="ECO:0000256" key="4">
    <source>
        <dbReference type="ARBA" id="ARBA00022927"/>
    </source>
</evidence>
<dbReference type="GO" id="GO:0005829">
    <property type="term" value="C:cytosol"/>
    <property type="evidence" value="ECO:0007669"/>
    <property type="project" value="GOC"/>
</dbReference>
<feature type="compositionally biased region" description="Basic and acidic residues" evidence="7">
    <location>
        <begin position="597"/>
        <end position="611"/>
    </location>
</feature>
<proteinExistence type="inferred from homology"/>
<accession>A0A9W6BTM1</accession>
<dbReference type="InterPro" id="IPR005378">
    <property type="entry name" value="Vps35"/>
</dbReference>
<dbReference type="Gene3D" id="1.25.40.660">
    <property type="entry name" value="Vacuolar protein sorting-associated protein 35, helical subcomplex Vps35-C"/>
    <property type="match status" value="2"/>
</dbReference>
<evidence type="ECO:0000256" key="7">
    <source>
        <dbReference type="SAM" id="MobiDB-lite"/>
    </source>
</evidence>
<dbReference type="GO" id="GO:0005770">
    <property type="term" value="C:late endosome"/>
    <property type="evidence" value="ECO:0007669"/>
    <property type="project" value="TreeGrafter"/>
</dbReference>
<feature type="region of interest" description="Disordered" evidence="7">
    <location>
        <begin position="586"/>
        <end position="654"/>
    </location>
</feature>
<comment type="function">
    <text evidence="6">Plays a role in vesicular protein sorting.</text>
</comment>
<dbReference type="AlphaFoldDB" id="A0A9W6BTM1"/>
<dbReference type="EMBL" id="BRXU01000022">
    <property type="protein sequence ID" value="GLC58226.1"/>
    <property type="molecule type" value="Genomic_DNA"/>
</dbReference>
<dbReference type="GO" id="GO:0042147">
    <property type="term" value="P:retrograde transport, endosome to Golgi"/>
    <property type="evidence" value="ECO:0007669"/>
    <property type="project" value="InterPro"/>
</dbReference>
<keyword evidence="4 6" id="KW-0653">Protein transport</keyword>
<dbReference type="GO" id="GO:0030906">
    <property type="term" value="C:retromer, cargo-selective complex"/>
    <property type="evidence" value="ECO:0007669"/>
    <property type="project" value="InterPro"/>
</dbReference>
<feature type="region of interest" description="Disordered" evidence="7">
    <location>
        <begin position="456"/>
        <end position="481"/>
    </location>
</feature>
<keyword evidence="3 6" id="KW-0813">Transport</keyword>
<keyword evidence="9" id="KW-1185">Reference proteome</keyword>
<evidence type="ECO:0000256" key="3">
    <source>
        <dbReference type="ARBA" id="ARBA00022448"/>
    </source>
</evidence>
<comment type="caution">
    <text evidence="8">The sequence shown here is derived from an EMBL/GenBank/DDBJ whole genome shotgun (WGS) entry which is preliminary data.</text>
</comment>
<evidence type="ECO:0000256" key="2">
    <source>
        <dbReference type="ARBA" id="ARBA00006536"/>
    </source>
</evidence>
<sequence>MDTAAFPSADEQQRILNDASTAIKRSAFHMRKAIEDDNMRDALKHAAGMLAELRTSQLQPQKYYELYMLVFDQLAHLEAFFSDERGKGRSYGELYELVQHAGNVLPRLYLMVAVGCLYIKSLEASPRDVLKDLVEMCKGVQHPTRGLFLRAYLCQRAKGLLPDTGSQFEGPSSGSIQDALDFLMTNFIEMNKLWVRLQHQGSARDKEKRERERQQLQDLVGKNLTYLSQLDGLSFELYRDQVLPRVLDQITSCRDDLAQLYLMQALIQGFPDRFHLGTLEALLGVLPQLQPGVKVHSVMAALMDRLAKYASAAAAAGSDPRVIEELAAIDAFSKFKAAIASIITSQPHLAAADAVEMYTALLSYAGSVHPGVLSYVDEVLAAAQSTLGDRGPGLGGDVRAERQLVALLSVPLVKYGVSASLELKEYTPLTRLLRYSTHKELAVKIVQRVLDTSVAPPAKTATNGDPSSASPSSASPSSSASPPAVGSIISSVAQVISLFRFIAPLVADPDSPGEAGGAAELDDEDLDEEQVLVARLLHHLRSPDPDTHFHILRTAQSQLLAGGPRRLRTTLPALVFGGLALHRRLAAPQKQQQKKQKQAEEAEEAEGRKEAEEADGQGADGAEEKGAGEGEGEGAAAKDGGEKEEAEEATGAEAEVAKPTVITCEALLQFLLSAIEPLYGGPAGQPVIAMRLLLACGYAASEEAHLELLSYTFFEEAITLYDEALPDQRTRAAALYDIIGYLQRCRVFGPEHRDSLTSAVSSACMRLVSRREQCRALCAAACLWWQQTQTGAAAGAAAGADKAAAADKAEAAGDGLEAAAAEGGGGKAEAEAEEGAVAVAGVYPPVRDGAKVVALLRRAAKVAAQAKAQYGSTGRVRDAAYLGAYLELLDAAMRMWDCEVPGVDLELVQELIDRVQSDLAAGVQPDAATARRWQSTLSYITASAAQHKERYGKLKLPPAAAA</sequence>
<evidence type="ECO:0000256" key="6">
    <source>
        <dbReference type="PIRNR" id="PIRNR009375"/>
    </source>
</evidence>
<evidence type="ECO:0000256" key="1">
    <source>
        <dbReference type="ARBA" id="ARBA00004170"/>
    </source>
</evidence>
<dbReference type="PANTHER" id="PTHR11099:SF0">
    <property type="entry name" value="VACUOLAR PROTEIN SORTING-ASSOCIATED PROTEIN 35"/>
    <property type="match status" value="1"/>
</dbReference>
<dbReference type="PANTHER" id="PTHR11099">
    <property type="entry name" value="VACUOLAR SORTING PROTEIN 35"/>
    <property type="match status" value="1"/>
</dbReference>
<name>A0A9W6BTM1_9CHLO</name>
<dbReference type="Proteomes" id="UP001165080">
    <property type="component" value="Unassembled WGS sequence"/>
</dbReference>
<protein>
    <recommendedName>
        <fullName evidence="6">Vacuolar protein sorting-associated protein 35</fullName>
    </recommendedName>
</protein>
<keyword evidence="5" id="KW-0472">Membrane</keyword>